<sequence length="666" mass="73272">MSLPAPKLDDRRFQDIVDQAKLLIPHYCREWTDHNVSDPGVTLIELFAWMTDMLLYRVNQVPDKNYIKFLELIGMQLEPPRAATAPITFYLSAAQPTAVTIPADTEVATVRTESSPAIIFTTEQPLTIQPPRLIDTFTRNASQGSNWLRHNLPPEGARGREKRVALFPQKPAPGDAFLLAFENDLSNHLLALIVDCERAGGAGVDPTKPPLIWQVWQGRAARWVNCELEYDGTGGFNEAGEIILHLPEMVRSEFVGVTGYWLRCRLTEAQTGPGSYQVSPVLRRLRVEARGGTVSARHAITVKDEVLGVSDGTPGQVFRLQHTPILALDPQQEYLVSEAPGGKPQSWQAVEDFAESGPQDRHFTLDKLDGTLTFGPALLQPDGTVYRFGSVPEKGSLLVFKRYRYGGGVVGNVARGTLTVLKSAIPYVAHVTNREAAVGGRDAQSLEEARLRAPQKLRARTRAVTADDYEFLACQVPGVARARCLAPGAQPGGRGDPRPGQVFVIVLPQVDDPEGKLAPEQLALSAELRSAVLSYLQPRRLLGTALEVHQPQYVSVSVQAELRVPEHSDPALIEAVQQEALEALRRYLNPYIGGPRANGWPFGRALNRSELYGLLQRIEHVEYVENLVISVGEATGAEKPLPANQQTVQIPRHGLICSGQHQIKVR</sequence>
<protein>
    <submittedName>
        <fullName evidence="1">Putative baseplate assembly protein</fullName>
    </submittedName>
</protein>
<comment type="caution">
    <text evidence="1">The sequence shown here is derived from an EMBL/GenBank/DDBJ whole genome shotgun (WGS) entry which is preliminary data.</text>
</comment>
<dbReference type="OrthoDB" id="9027184at2"/>
<name>A0A328VTT2_9CHLR</name>
<keyword evidence="2" id="KW-1185">Reference proteome</keyword>
<organism evidence="1 2">
    <name type="scientific">Thermogemmatispora tikiterensis</name>
    <dbReference type="NCBI Taxonomy" id="1825093"/>
    <lineage>
        <taxon>Bacteria</taxon>
        <taxon>Bacillati</taxon>
        <taxon>Chloroflexota</taxon>
        <taxon>Ktedonobacteria</taxon>
        <taxon>Thermogemmatisporales</taxon>
        <taxon>Thermogemmatisporaceae</taxon>
        <taxon>Thermogemmatispora</taxon>
    </lineage>
</organism>
<dbReference type="InterPro" id="IPR011749">
    <property type="entry name" value="CHP02243"/>
</dbReference>
<proteinExistence type="predicted"/>
<dbReference type="Proteomes" id="UP000248706">
    <property type="component" value="Unassembled WGS sequence"/>
</dbReference>
<accession>A0A328VTT2</accession>
<evidence type="ECO:0000313" key="2">
    <source>
        <dbReference type="Proteomes" id="UP000248706"/>
    </source>
</evidence>
<reference evidence="1 2" key="1">
    <citation type="submission" date="2016-08" db="EMBL/GenBank/DDBJ databases">
        <title>Analysis of Carbohydrate Active Enzymes in Thermogemmatispora T81 Reveals Carbohydrate Degradation Ability.</title>
        <authorList>
            <person name="Tomazini A."/>
            <person name="Lal S."/>
            <person name="Stott M."/>
            <person name="Henrissat B."/>
            <person name="Polikarpov I."/>
            <person name="Sparling R."/>
            <person name="Levin D.B."/>
        </authorList>
    </citation>
    <scope>NUCLEOTIDE SEQUENCE [LARGE SCALE GENOMIC DNA]</scope>
    <source>
        <strain evidence="1 2">T81</strain>
    </source>
</reference>
<dbReference type="AlphaFoldDB" id="A0A328VTT2"/>
<evidence type="ECO:0000313" key="1">
    <source>
        <dbReference type="EMBL" id="RAQ97525.1"/>
    </source>
</evidence>
<dbReference type="EMBL" id="MCIF01000002">
    <property type="protein sequence ID" value="RAQ97525.1"/>
    <property type="molecule type" value="Genomic_DNA"/>
</dbReference>
<gene>
    <name evidence="1" type="ORF">A4R35_18455</name>
</gene>
<dbReference type="NCBIfam" id="TIGR02243">
    <property type="entry name" value="putative baseplate assembly protein"/>
    <property type="match status" value="1"/>
</dbReference>
<dbReference type="RefSeq" id="WP_112431968.1">
    <property type="nucleotide sequence ID" value="NZ_MCIF01000002.1"/>
</dbReference>